<gene>
    <name evidence="1" type="ORF">LCGC14_2357830</name>
</gene>
<dbReference type="InterPro" id="IPR036112">
    <property type="entry name" value="ComA_synth_sf"/>
</dbReference>
<name>A0A0F9EJY5_9ZZZZ</name>
<accession>A0A0F9EJY5</accession>
<organism evidence="1">
    <name type="scientific">marine sediment metagenome</name>
    <dbReference type="NCBI Taxonomy" id="412755"/>
    <lineage>
        <taxon>unclassified sequences</taxon>
        <taxon>metagenomes</taxon>
        <taxon>ecological metagenomes</taxon>
    </lineage>
</organism>
<dbReference type="SUPFAM" id="SSF102110">
    <property type="entry name" value="(2r)-phospho-3-sulfolactate synthase ComA"/>
    <property type="match status" value="1"/>
</dbReference>
<dbReference type="AlphaFoldDB" id="A0A0F9EJY5"/>
<sequence length="42" mass="5007">VNEYLDFLKKNHFEYIEVSEGIIEIPPTEKAEHLMLFPEKSK</sequence>
<comment type="caution">
    <text evidence="1">The sequence shown here is derived from an EMBL/GenBank/DDBJ whole genome shotgun (WGS) entry which is preliminary data.</text>
</comment>
<reference evidence="1" key="1">
    <citation type="journal article" date="2015" name="Nature">
        <title>Complex archaea that bridge the gap between prokaryotes and eukaryotes.</title>
        <authorList>
            <person name="Spang A."/>
            <person name="Saw J.H."/>
            <person name="Jorgensen S.L."/>
            <person name="Zaremba-Niedzwiedzka K."/>
            <person name="Martijn J."/>
            <person name="Lind A.E."/>
            <person name="van Eijk R."/>
            <person name="Schleper C."/>
            <person name="Guy L."/>
            <person name="Ettema T.J."/>
        </authorList>
    </citation>
    <scope>NUCLEOTIDE SEQUENCE</scope>
</reference>
<protein>
    <submittedName>
        <fullName evidence="1">Uncharacterized protein</fullName>
    </submittedName>
</protein>
<feature type="non-terminal residue" evidence="1">
    <location>
        <position position="1"/>
    </location>
</feature>
<evidence type="ECO:0000313" key="1">
    <source>
        <dbReference type="EMBL" id="KKL45225.1"/>
    </source>
</evidence>
<proteinExistence type="predicted"/>
<dbReference type="EMBL" id="LAZR01034470">
    <property type="protein sequence ID" value="KKL45225.1"/>
    <property type="molecule type" value="Genomic_DNA"/>
</dbReference>